<dbReference type="Proteomes" id="UP001162044">
    <property type="component" value="Unassembled WGS sequence"/>
</dbReference>
<name>A0AB35LDZ1_PRORE</name>
<protein>
    <submittedName>
        <fullName evidence="2">Filamentous hemagglutinin N-terminal domain-containing protein</fullName>
    </submittedName>
</protein>
<feature type="domain" description="Filamentous haemagglutinin FhaB/tRNA nuclease CdiA-like TPS" evidence="1">
    <location>
        <begin position="34"/>
        <end position="203"/>
    </location>
</feature>
<organism evidence="2 3">
    <name type="scientific">Providencia rettgeri</name>
    <dbReference type="NCBI Taxonomy" id="587"/>
    <lineage>
        <taxon>Bacteria</taxon>
        <taxon>Pseudomonadati</taxon>
        <taxon>Pseudomonadota</taxon>
        <taxon>Gammaproteobacteria</taxon>
        <taxon>Enterobacterales</taxon>
        <taxon>Morganellaceae</taxon>
        <taxon>Providencia</taxon>
    </lineage>
</organism>
<evidence type="ECO:0000313" key="2">
    <source>
        <dbReference type="EMBL" id="MDH2306355.1"/>
    </source>
</evidence>
<gene>
    <name evidence="2" type="ORF">QDQ51_13145</name>
</gene>
<accession>A0AB35LDZ1</accession>
<sequence>MKKFIINLTIILPILIFSKMSFSSILSEKKVLIDNSKNQQIRIAENRNNIPIIEVNPSDKNQVSHNYYQEFHVNKKGLKINNHPIYPAKLIISEVTSNNKSYINGNININTEKTHHLIVNPNGINCNRCSFDNLTTLTAFSVQHINNQGEYKPNTVQKGTINISKLKNNYNDLNLIANKIRFNKENHSEGSIKIYNGDVKITKDEIIIPDIFPEAIPQQRKRKNILIRPAATVNTPYLFIHSENEFNIVNNGIINTKRAEISTLGEFQGKVFSAINITRPDDKKTSSISMNNISLKNTLLLVDSSSLLLMAPNLTNDDIQYNNTLLLRNGAKINIGQGFGFNK</sequence>
<dbReference type="RefSeq" id="WP_209102020.1">
    <property type="nucleotide sequence ID" value="NZ_JACTAI010000003.1"/>
</dbReference>
<dbReference type="SUPFAM" id="SSF51126">
    <property type="entry name" value="Pectin lyase-like"/>
    <property type="match status" value="1"/>
</dbReference>
<dbReference type="Pfam" id="PF05860">
    <property type="entry name" value="TPS"/>
    <property type="match status" value="1"/>
</dbReference>
<comment type="caution">
    <text evidence="2">The sequence shown here is derived from an EMBL/GenBank/DDBJ whole genome shotgun (WGS) entry which is preliminary data.</text>
</comment>
<dbReference type="InterPro" id="IPR011050">
    <property type="entry name" value="Pectin_lyase_fold/virulence"/>
</dbReference>
<dbReference type="EMBL" id="JARVQW010000006">
    <property type="protein sequence ID" value="MDH2306355.1"/>
    <property type="molecule type" value="Genomic_DNA"/>
</dbReference>
<dbReference type="InterPro" id="IPR012334">
    <property type="entry name" value="Pectin_lyas_fold"/>
</dbReference>
<dbReference type="Gene3D" id="2.160.20.10">
    <property type="entry name" value="Single-stranded right-handed beta-helix, Pectin lyase-like"/>
    <property type="match status" value="1"/>
</dbReference>
<evidence type="ECO:0000313" key="3">
    <source>
        <dbReference type="Proteomes" id="UP001162044"/>
    </source>
</evidence>
<dbReference type="InterPro" id="IPR008638">
    <property type="entry name" value="FhaB/CdiA-like_TPS"/>
</dbReference>
<reference evidence="2" key="1">
    <citation type="submission" date="2023-04" db="EMBL/GenBank/DDBJ databases">
        <authorList>
            <person name="Li W."/>
        </authorList>
    </citation>
    <scope>NUCLEOTIDE SEQUENCE</scope>
    <source>
        <strain evidence="2">QITACRE101</strain>
    </source>
</reference>
<evidence type="ECO:0000259" key="1">
    <source>
        <dbReference type="Pfam" id="PF05860"/>
    </source>
</evidence>
<proteinExistence type="predicted"/>
<dbReference type="NCBIfam" id="TIGR01901">
    <property type="entry name" value="adhes_NPXG"/>
    <property type="match status" value="1"/>
</dbReference>
<dbReference type="AlphaFoldDB" id="A0AB35LDZ1"/>
<reference evidence="2" key="2">
    <citation type="submission" date="2023-10" db="EMBL/GenBank/DDBJ databases">
        <title>Analysis of Resistance Genes of Carbapenem-resistant Providencia rettgeri.</title>
        <authorList>
            <person name="Liu M."/>
        </authorList>
    </citation>
    <scope>NUCLEOTIDE SEQUENCE</scope>
    <source>
        <strain evidence="2">QITACRE101</strain>
    </source>
</reference>